<dbReference type="PROSITE" id="PS51707">
    <property type="entry name" value="CYTH"/>
    <property type="match status" value="1"/>
</dbReference>
<gene>
    <name evidence="3" type="ORF">GOB84_02965</name>
</gene>
<dbReference type="PANTHER" id="PTHR39569">
    <property type="entry name" value="INORGANIC TRIPHOSPHATASE"/>
    <property type="match status" value="1"/>
</dbReference>
<evidence type="ECO:0000259" key="2">
    <source>
        <dbReference type="PROSITE" id="PS51708"/>
    </source>
</evidence>
<protein>
    <submittedName>
        <fullName evidence="3">CHAD domain-containing protein</fullName>
    </submittedName>
</protein>
<dbReference type="InterPro" id="IPR033469">
    <property type="entry name" value="CYTH-like_dom_sf"/>
</dbReference>
<dbReference type="InterPro" id="IPR023577">
    <property type="entry name" value="CYTH_domain"/>
</dbReference>
<dbReference type="Proteomes" id="UP000615326">
    <property type="component" value="Unassembled WGS sequence"/>
</dbReference>
<feature type="domain" description="CHAD" evidence="2">
    <location>
        <begin position="222"/>
        <end position="500"/>
    </location>
</feature>
<dbReference type="Gene3D" id="1.40.20.10">
    <property type="entry name" value="CHAD domain"/>
    <property type="match status" value="1"/>
</dbReference>
<sequence>MMAEKTTIPPQEIELKLVFPPDARALIDRHPVFQGASVSEQHLVTTYYDTSDLILHRTGFSLRVRQHGRKRMQTLKSGSIDGGVAARRHEWEWPVRSSQPDLALLAKTPAAALEPVLAGNVKPVVVTDIRRTVLLLKHDEALVEVAIDEGVVRAAGKTLPIREIELELKDGPILPLCRLALRLQAALPLRIGVESKAERGYRMLRGEGPVAVEASIPALPRRVMTGDGFRMIIRAGLEGLIRNQPAAEAGDVEGIHQMRVAIRKLRSALQLFEPYLEAHTIGPFEDELQRLGRVLGEARDRDVFCMETLPAVFSTPDSNDWRLLLDRVATESRDAAHQAVQRELAGPALTALALGLMAWAEDRPLSADEDVALTLLAAIAPAPLDRFFRKVNRRGRRIDPASPETLHDLRKSLKKLRYGADYFASLFPGRRVRPYLKRCKILQRALGEINDAAVALTLADEFSDSHVDLAPACGAVARWSDRKTRKALRKFPQSWKDFQDVTPFWR</sequence>
<dbReference type="InterPro" id="IPR007899">
    <property type="entry name" value="CHAD_dom"/>
</dbReference>
<dbReference type="EMBL" id="WOSW01000003">
    <property type="protein sequence ID" value="NHO31533.1"/>
    <property type="molecule type" value="Genomic_DNA"/>
</dbReference>
<dbReference type="SMART" id="SM01118">
    <property type="entry name" value="CYTH"/>
    <property type="match status" value="1"/>
</dbReference>
<dbReference type="PANTHER" id="PTHR39569:SF1">
    <property type="entry name" value="INORGANIC TRIPHOSPHATASE"/>
    <property type="match status" value="1"/>
</dbReference>
<dbReference type="Pfam" id="PF05235">
    <property type="entry name" value="CHAD"/>
    <property type="match status" value="1"/>
</dbReference>
<dbReference type="Pfam" id="PF01928">
    <property type="entry name" value="CYTH"/>
    <property type="match status" value="1"/>
</dbReference>
<feature type="domain" description="CYTH" evidence="1">
    <location>
        <begin position="10"/>
        <end position="207"/>
    </location>
</feature>
<proteinExistence type="predicted"/>
<dbReference type="CDD" id="cd07756">
    <property type="entry name" value="CYTH-like_Pase_CHAD"/>
    <property type="match status" value="1"/>
</dbReference>
<dbReference type="SUPFAM" id="SSF55154">
    <property type="entry name" value="CYTH-like phosphatases"/>
    <property type="match status" value="1"/>
</dbReference>
<accession>A0ABX0K8K7</accession>
<name>A0ABX0K8K7_9PROT</name>
<evidence type="ECO:0000313" key="3">
    <source>
        <dbReference type="EMBL" id="NHO31533.1"/>
    </source>
</evidence>
<organism evidence="3 4">
    <name type="scientific">Acetobacter fallax</name>
    <dbReference type="NCBI Taxonomy" id="1737473"/>
    <lineage>
        <taxon>Bacteria</taxon>
        <taxon>Pseudomonadati</taxon>
        <taxon>Pseudomonadota</taxon>
        <taxon>Alphaproteobacteria</taxon>
        <taxon>Acetobacterales</taxon>
        <taxon>Acetobacteraceae</taxon>
        <taxon>Acetobacter</taxon>
    </lineage>
</organism>
<keyword evidence="4" id="KW-1185">Reference proteome</keyword>
<comment type="caution">
    <text evidence="3">The sequence shown here is derived from an EMBL/GenBank/DDBJ whole genome shotgun (WGS) entry which is preliminary data.</text>
</comment>
<reference evidence="3 4" key="1">
    <citation type="journal article" date="2020" name="Int. J. Syst. Evol. Microbiol.">
        <title>Novel acetic acid bacteria from cider fermentations: Acetobacter conturbans sp. nov. and Acetobacter fallax sp. nov.</title>
        <authorList>
            <person name="Sombolestani A.S."/>
            <person name="Cleenwerck I."/>
            <person name="Cnockaert M."/>
            <person name="Borremans W."/>
            <person name="Wieme A.D."/>
            <person name="De Vuyst L."/>
            <person name="Vandamme P."/>
        </authorList>
    </citation>
    <scope>NUCLEOTIDE SEQUENCE [LARGE SCALE GENOMIC DNA]</scope>
    <source>
        <strain evidence="3 4">LMG 1637</strain>
    </source>
</reference>
<dbReference type="SMART" id="SM00880">
    <property type="entry name" value="CHAD"/>
    <property type="match status" value="1"/>
</dbReference>
<dbReference type="RefSeq" id="WP_173576140.1">
    <property type="nucleotide sequence ID" value="NZ_WOSW01000003.1"/>
</dbReference>
<dbReference type="PROSITE" id="PS51708">
    <property type="entry name" value="CHAD"/>
    <property type="match status" value="1"/>
</dbReference>
<evidence type="ECO:0000313" key="4">
    <source>
        <dbReference type="Proteomes" id="UP000615326"/>
    </source>
</evidence>
<dbReference type="InterPro" id="IPR038186">
    <property type="entry name" value="CHAD_dom_sf"/>
</dbReference>
<dbReference type="InterPro" id="IPR039013">
    <property type="entry name" value="YgiF"/>
</dbReference>
<evidence type="ECO:0000259" key="1">
    <source>
        <dbReference type="PROSITE" id="PS51707"/>
    </source>
</evidence>
<dbReference type="Gene3D" id="2.40.320.10">
    <property type="entry name" value="Hypothetical Protein Pfu-838710-001"/>
    <property type="match status" value="1"/>
</dbReference>